<accession>A0AA39NJQ6</accession>
<keyword evidence="3" id="KW-0862">Zinc</keyword>
<evidence type="ECO:0000256" key="4">
    <source>
        <dbReference type="PROSITE-ProRule" id="PRU00134"/>
    </source>
</evidence>
<evidence type="ECO:0000256" key="5">
    <source>
        <dbReference type="SAM" id="MobiDB-lite"/>
    </source>
</evidence>
<dbReference type="Gene3D" id="6.10.140.2220">
    <property type="match status" value="1"/>
</dbReference>
<evidence type="ECO:0000259" key="6">
    <source>
        <dbReference type="PROSITE" id="PS50865"/>
    </source>
</evidence>
<evidence type="ECO:0000313" key="7">
    <source>
        <dbReference type="EMBL" id="KAK0466748.1"/>
    </source>
</evidence>
<reference evidence="7" key="1">
    <citation type="submission" date="2023-06" db="EMBL/GenBank/DDBJ databases">
        <authorList>
            <consortium name="Lawrence Berkeley National Laboratory"/>
            <person name="Ahrendt S."/>
            <person name="Sahu N."/>
            <person name="Indic B."/>
            <person name="Wong-Bajracharya J."/>
            <person name="Merenyi Z."/>
            <person name="Ke H.-M."/>
            <person name="Monk M."/>
            <person name="Kocsube S."/>
            <person name="Drula E."/>
            <person name="Lipzen A."/>
            <person name="Balint B."/>
            <person name="Henrissat B."/>
            <person name="Andreopoulos B."/>
            <person name="Martin F.M."/>
            <person name="Harder C.B."/>
            <person name="Rigling D."/>
            <person name="Ford K.L."/>
            <person name="Foster G.D."/>
            <person name="Pangilinan J."/>
            <person name="Papanicolaou A."/>
            <person name="Barry K."/>
            <person name="LaButti K."/>
            <person name="Viragh M."/>
            <person name="Koriabine M."/>
            <person name="Yan M."/>
            <person name="Riley R."/>
            <person name="Champramary S."/>
            <person name="Plett K.L."/>
            <person name="Tsai I.J."/>
            <person name="Slot J."/>
            <person name="Sipos G."/>
            <person name="Plett J."/>
            <person name="Nagy L.G."/>
            <person name="Grigoriev I.V."/>
        </authorList>
    </citation>
    <scope>NUCLEOTIDE SEQUENCE</scope>
    <source>
        <strain evidence="7">CCBAS 213</strain>
    </source>
</reference>
<evidence type="ECO:0000256" key="2">
    <source>
        <dbReference type="ARBA" id="ARBA00022771"/>
    </source>
</evidence>
<dbReference type="Proteomes" id="UP001175211">
    <property type="component" value="Unassembled WGS sequence"/>
</dbReference>
<name>A0AA39NJQ6_ARMTA</name>
<evidence type="ECO:0000313" key="8">
    <source>
        <dbReference type="Proteomes" id="UP001175211"/>
    </source>
</evidence>
<dbReference type="AlphaFoldDB" id="A0AA39NJQ6"/>
<feature type="region of interest" description="Disordered" evidence="5">
    <location>
        <begin position="314"/>
        <end position="340"/>
    </location>
</feature>
<gene>
    <name evidence="7" type="ORF">EV420DRAFT_646506</name>
</gene>
<keyword evidence="8" id="KW-1185">Reference proteome</keyword>
<evidence type="ECO:0000256" key="3">
    <source>
        <dbReference type="ARBA" id="ARBA00022833"/>
    </source>
</evidence>
<dbReference type="PROSITE" id="PS50865">
    <property type="entry name" value="ZF_MYND_2"/>
    <property type="match status" value="1"/>
</dbReference>
<keyword evidence="1" id="KW-0479">Metal-binding</keyword>
<feature type="compositionally biased region" description="Polar residues" evidence="5">
    <location>
        <begin position="324"/>
        <end position="335"/>
    </location>
</feature>
<keyword evidence="2 4" id="KW-0863">Zinc-finger</keyword>
<protein>
    <recommendedName>
        <fullName evidence="6">MYND-type domain-containing protein</fullName>
    </recommendedName>
</protein>
<organism evidence="7 8">
    <name type="scientific">Armillaria tabescens</name>
    <name type="common">Ringless honey mushroom</name>
    <name type="synonym">Agaricus tabescens</name>
    <dbReference type="NCBI Taxonomy" id="1929756"/>
    <lineage>
        <taxon>Eukaryota</taxon>
        <taxon>Fungi</taxon>
        <taxon>Dikarya</taxon>
        <taxon>Basidiomycota</taxon>
        <taxon>Agaricomycotina</taxon>
        <taxon>Agaricomycetes</taxon>
        <taxon>Agaricomycetidae</taxon>
        <taxon>Agaricales</taxon>
        <taxon>Marasmiineae</taxon>
        <taxon>Physalacriaceae</taxon>
        <taxon>Desarmillaria</taxon>
    </lineage>
</organism>
<dbReference type="GeneID" id="85366454"/>
<dbReference type="GO" id="GO:0008270">
    <property type="term" value="F:zinc ion binding"/>
    <property type="evidence" value="ECO:0007669"/>
    <property type="project" value="UniProtKB-KW"/>
</dbReference>
<dbReference type="InterPro" id="IPR002893">
    <property type="entry name" value="Znf_MYND"/>
</dbReference>
<evidence type="ECO:0000256" key="1">
    <source>
        <dbReference type="ARBA" id="ARBA00022723"/>
    </source>
</evidence>
<dbReference type="EMBL" id="JAUEPS010000003">
    <property type="protein sequence ID" value="KAK0466748.1"/>
    <property type="molecule type" value="Genomic_DNA"/>
</dbReference>
<feature type="domain" description="MYND-type" evidence="6">
    <location>
        <begin position="257"/>
        <end position="311"/>
    </location>
</feature>
<sequence>MAPTRPNKETDREGWNKSWEQELTRLFPVSRRPMSVYKGMPQKTLQFIRQSSTHLQDDFNSQMREICTLQRDLVKAVVSAFAHEGFEEKWRLLTQKRREELVLEGLYVTSCAGPDMEDRRRWCPEMIVKALAGNNDKDFIQLLKLHLPKDQVKDDLTAPILLPNDQFEKMMKIDPNDHGLRRLVDIHRLQRAYFITMTLWSTFNAIIGVREQVRTVKVSRRITKEDKNVWRAAEQVLGKSEVKEIRRTQEKAEVTICWNCKRDEESLQKQGRVLKACGKCKPIGRIIRYCSRDCQVADWKHGFPVPHKNICGKKGYDDDEGTPQPDQVTIPSSRGLTDADDTEIDTGIPAPEPFFKRSPALLHQISFHTEPDSFVDYIFVRPYPQDDHGVSLGLEDDKMKFLIIRRKAMKTGDKAAVATMYKMLLPYAEKLAFGGTKLKAQLKSEYGVDVNTVEHPELSPVTEEEKRVGLTLMMKGLMMRDNYSGPKIHK</sequence>
<comment type="caution">
    <text evidence="7">The sequence shown here is derived from an EMBL/GenBank/DDBJ whole genome shotgun (WGS) entry which is preliminary data.</text>
</comment>
<dbReference type="Pfam" id="PF01753">
    <property type="entry name" value="zf-MYND"/>
    <property type="match status" value="1"/>
</dbReference>
<dbReference type="SUPFAM" id="SSF144232">
    <property type="entry name" value="HIT/MYND zinc finger-like"/>
    <property type="match status" value="1"/>
</dbReference>
<proteinExistence type="predicted"/>
<dbReference type="RefSeq" id="XP_060337340.1">
    <property type="nucleotide sequence ID" value="XM_060482906.1"/>
</dbReference>